<dbReference type="AlphaFoldDB" id="A0A8J4A034"/>
<keyword evidence="4" id="KW-1185">Reference proteome</keyword>
<keyword evidence="2" id="KW-0472">Membrane</keyword>
<keyword evidence="2" id="KW-0812">Transmembrane</keyword>
<comment type="caution">
    <text evidence="3">The sequence shown here is derived from an EMBL/GenBank/DDBJ whole genome shotgun (WGS) entry which is preliminary data.</text>
</comment>
<dbReference type="EMBL" id="BOPH01000105">
    <property type="protein sequence ID" value="GIJ72721.1"/>
    <property type="molecule type" value="Genomic_DNA"/>
</dbReference>
<gene>
    <name evidence="3" type="ORF">Voc01_076380</name>
</gene>
<keyword evidence="2" id="KW-1133">Transmembrane helix</keyword>
<sequence length="423" mass="44859">MADRLNIRMSHPQGVLIGPNGRQENKWQIILNPRIAILAIVVAAVLGVAVIWVLQQGKGPDVRLVAMRLGPPAVVDGTGFESGTRGDGTEYREDYGPSPIDATPIDITLKNSGATSAVVLEAQVTIVFGKELEDCAQTGGPLQVEADYDVKLPRGLTAVPLTVTREMRFEVEPHASERFTLTVGPETQGVESWDARAYVADVSLKLDYTAEPLTVGRAAWMTRAGDGFSNLSQGIGGIATDCLRTNSQTMSTFGALGGVRSDEAGALIKRYSHLTAPNGDVRQPVCSYTRAGAVSHVCALYTKDFFMASVGPDGGAAAQGSRVLVRLATKSGEVRHIVQCRLTEDSETHEQQIEAPGTVSAAAGSCSEYDPDYGTAWVFAYPSTELAEGAMMIIAELLGPGEQPDVKAVPTDQAAAILVNRMG</sequence>
<evidence type="ECO:0000256" key="2">
    <source>
        <dbReference type="SAM" id="Phobius"/>
    </source>
</evidence>
<dbReference type="Proteomes" id="UP000635606">
    <property type="component" value="Unassembled WGS sequence"/>
</dbReference>
<feature type="region of interest" description="Disordered" evidence="1">
    <location>
        <begin position="77"/>
        <end position="97"/>
    </location>
</feature>
<feature type="transmembrane region" description="Helical" evidence="2">
    <location>
        <begin position="35"/>
        <end position="54"/>
    </location>
</feature>
<dbReference type="RefSeq" id="WP_203932576.1">
    <property type="nucleotide sequence ID" value="NZ_BOPH01000105.1"/>
</dbReference>
<evidence type="ECO:0000313" key="4">
    <source>
        <dbReference type="Proteomes" id="UP000635606"/>
    </source>
</evidence>
<protein>
    <submittedName>
        <fullName evidence="3">Uncharacterized protein</fullName>
    </submittedName>
</protein>
<name>A0A8J4A034_9ACTN</name>
<evidence type="ECO:0000313" key="3">
    <source>
        <dbReference type="EMBL" id="GIJ72721.1"/>
    </source>
</evidence>
<reference evidence="3" key="1">
    <citation type="submission" date="2021-01" db="EMBL/GenBank/DDBJ databases">
        <title>Whole genome shotgun sequence of Virgisporangium ochraceum NBRC 16418.</title>
        <authorList>
            <person name="Komaki H."/>
            <person name="Tamura T."/>
        </authorList>
    </citation>
    <scope>NUCLEOTIDE SEQUENCE</scope>
    <source>
        <strain evidence="3">NBRC 16418</strain>
    </source>
</reference>
<accession>A0A8J4A034</accession>
<proteinExistence type="predicted"/>
<organism evidence="3 4">
    <name type="scientific">Virgisporangium ochraceum</name>
    <dbReference type="NCBI Taxonomy" id="65505"/>
    <lineage>
        <taxon>Bacteria</taxon>
        <taxon>Bacillati</taxon>
        <taxon>Actinomycetota</taxon>
        <taxon>Actinomycetes</taxon>
        <taxon>Micromonosporales</taxon>
        <taxon>Micromonosporaceae</taxon>
        <taxon>Virgisporangium</taxon>
    </lineage>
</organism>
<evidence type="ECO:0000256" key="1">
    <source>
        <dbReference type="SAM" id="MobiDB-lite"/>
    </source>
</evidence>